<gene>
    <name evidence="13" type="primary">narX_2</name>
    <name evidence="13" type="ORF">ERS450000_03817</name>
</gene>
<dbReference type="EC" id="2.7.13.3" evidence="2"/>
<evidence type="ECO:0000256" key="9">
    <source>
        <dbReference type="SAM" id="Coils"/>
    </source>
</evidence>
<evidence type="ECO:0000313" key="13">
    <source>
        <dbReference type="EMBL" id="CRY80359.1"/>
    </source>
</evidence>
<evidence type="ECO:0000313" key="14">
    <source>
        <dbReference type="Proteomes" id="UP000057820"/>
    </source>
</evidence>
<evidence type="ECO:0000256" key="3">
    <source>
        <dbReference type="ARBA" id="ARBA00022553"/>
    </source>
</evidence>
<keyword evidence="9" id="KW-0175">Coiled coil</keyword>
<dbReference type="GO" id="GO:0046983">
    <property type="term" value="F:protein dimerization activity"/>
    <property type="evidence" value="ECO:0007669"/>
    <property type="project" value="InterPro"/>
</dbReference>
<dbReference type="PANTHER" id="PTHR24421:SF10">
    <property type="entry name" value="NITRATE_NITRITE SENSOR PROTEIN NARQ"/>
    <property type="match status" value="1"/>
</dbReference>
<comment type="catalytic activity">
    <reaction evidence="1">
        <text>ATP + protein L-histidine = ADP + protein N-phospho-L-histidine.</text>
        <dbReference type="EC" id="2.7.13.3"/>
    </reaction>
</comment>
<keyword evidence="4 13" id="KW-0808">Transferase</keyword>
<evidence type="ECO:0000256" key="6">
    <source>
        <dbReference type="ARBA" id="ARBA00022777"/>
    </source>
</evidence>
<dbReference type="KEGG" id="nfr:ERS450000_03817"/>
<evidence type="ECO:0000259" key="12">
    <source>
        <dbReference type="Pfam" id="PF07730"/>
    </source>
</evidence>
<feature type="domain" description="Signal transduction histidine kinase subgroup 3 dimerisation and phosphoacceptor" evidence="12">
    <location>
        <begin position="183"/>
        <end position="247"/>
    </location>
</feature>
<dbReference type="Pfam" id="PF02518">
    <property type="entry name" value="HATPase_c"/>
    <property type="match status" value="1"/>
</dbReference>
<dbReference type="AlphaFoldDB" id="A0A0H5NZ61"/>
<keyword evidence="7" id="KW-0067">ATP-binding</keyword>
<evidence type="ECO:0000256" key="5">
    <source>
        <dbReference type="ARBA" id="ARBA00022741"/>
    </source>
</evidence>
<dbReference type="GO" id="GO:0016020">
    <property type="term" value="C:membrane"/>
    <property type="evidence" value="ECO:0007669"/>
    <property type="project" value="InterPro"/>
</dbReference>
<organism evidence="13 14">
    <name type="scientific">Nocardia farcinica</name>
    <dbReference type="NCBI Taxonomy" id="37329"/>
    <lineage>
        <taxon>Bacteria</taxon>
        <taxon>Bacillati</taxon>
        <taxon>Actinomycetota</taxon>
        <taxon>Actinomycetes</taxon>
        <taxon>Mycobacteriales</taxon>
        <taxon>Nocardiaceae</taxon>
        <taxon>Nocardia</taxon>
    </lineage>
</organism>
<geneLocation type="plasmid" evidence="13">
    <name>2</name>
</geneLocation>
<keyword evidence="13" id="KW-0614">Plasmid</keyword>
<dbReference type="InterPro" id="IPR011712">
    <property type="entry name" value="Sig_transdc_His_kin_sub3_dim/P"/>
</dbReference>
<dbReference type="CDD" id="cd16917">
    <property type="entry name" value="HATPase_UhpB-NarQ-NarX-like"/>
    <property type="match status" value="1"/>
</dbReference>
<dbReference type="SUPFAM" id="SSF55874">
    <property type="entry name" value="ATPase domain of HSP90 chaperone/DNA topoisomerase II/histidine kinase"/>
    <property type="match status" value="1"/>
</dbReference>
<evidence type="ECO:0000256" key="10">
    <source>
        <dbReference type="SAM" id="Phobius"/>
    </source>
</evidence>
<evidence type="ECO:0000256" key="1">
    <source>
        <dbReference type="ARBA" id="ARBA00000085"/>
    </source>
</evidence>
<dbReference type="GO" id="GO:0005524">
    <property type="term" value="F:ATP binding"/>
    <property type="evidence" value="ECO:0007669"/>
    <property type="project" value="UniProtKB-KW"/>
</dbReference>
<dbReference type="Proteomes" id="UP000057820">
    <property type="component" value="Plasmid 2"/>
</dbReference>
<dbReference type="InterPro" id="IPR050482">
    <property type="entry name" value="Sensor_HK_TwoCompSys"/>
</dbReference>
<protein>
    <recommendedName>
        <fullName evidence="2">histidine kinase</fullName>
        <ecNumber evidence="2">2.7.13.3</ecNumber>
    </recommendedName>
</protein>
<evidence type="ECO:0000256" key="4">
    <source>
        <dbReference type="ARBA" id="ARBA00022679"/>
    </source>
</evidence>
<evidence type="ECO:0000256" key="2">
    <source>
        <dbReference type="ARBA" id="ARBA00012438"/>
    </source>
</evidence>
<dbReference type="InterPro" id="IPR003594">
    <property type="entry name" value="HATPase_dom"/>
</dbReference>
<dbReference type="Pfam" id="PF07730">
    <property type="entry name" value="HisKA_3"/>
    <property type="match status" value="1"/>
</dbReference>
<name>A0A0H5NZ61_NOCFR</name>
<feature type="coiled-coil region" evidence="9">
    <location>
        <begin position="148"/>
        <end position="175"/>
    </location>
</feature>
<dbReference type="EMBL" id="LN868939">
    <property type="protein sequence ID" value="CRY80359.1"/>
    <property type="molecule type" value="Genomic_DNA"/>
</dbReference>
<feature type="transmembrane region" description="Helical" evidence="10">
    <location>
        <begin position="131"/>
        <end position="151"/>
    </location>
</feature>
<dbReference type="GO" id="GO:0000155">
    <property type="term" value="F:phosphorelay sensor kinase activity"/>
    <property type="evidence" value="ECO:0007669"/>
    <property type="project" value="InterPro"/>
</dbReference>
<feature type="transmembrane region" description="Helical" evidence="10">
    <location>
        <begin position="107"/>
        <end position="125"/>
    </location>
</feature>
<dbReference type="RefSeq" id="WP_060593737.1">
    <property type="nucleotide sequence ID" value="NZ_CP031418.1"/>
</dbReference>
<accession>A0A0H5NZ61</accession>
<evidence type="ECO:0000256" key="8">
    <source>
        <dbReference type="ARBA" id="ARBA00023012"/>
    </source>
</evidence>
<keyword evidence="10" id="KW-0812">Transmembrane</keyword>
<dbReference type="Gene3D" id="3.30.565.10">
    <property type="entry name" value="Histidine kinase-like ATPase, C-terminal domain"/>
    <property type="match status" value="1"/>
</dbReference>
<dbReference type="PANTHER" id="PTHR24421">
    <property type="entry name" value="NITRATE/NITRITE SENSOR PROTEIN NARX-RELATED"/>
    <property type="match status" value="1"/>
</dbReference>
<keyword evidence="3" id="KW-0597">Phosphoprotein</keyword>
<evidence type="ECO:0000259" key="11">
    <source>
        <dbReference type="Pfam" id="PF02518"/>
    </source>
</evidence>
<evidence type="ECO:0000256" key="7">
    <source>
        <dbReference type="ARBA" id="ARBA00022840"/>
    </source>
</evidence>
<feature type="domain" description="Histidine kinase/HSP90-like ATPase" evidence="11">
    <location>
        <begin position="296"/>
        <end position="382"/>
    </location>
</feature>
<keyword evidence="6" id="KW-0418">Kinase</keyword>
<proteinExistence type="predicted"/>
<keyword evidence="10" id="KW-1133">Transmembrane helix</keyword>
<keyword evidence="5" id="KW-0547">Nucleotide-binding</keyword>
<feature type="transmembrane region" description="Helical" evidence="10">
    <location>
        <begin position="63"/>
        <end position="95"/>
    </location>
</feature>
<dbReference type="InterPro" id="IPR036890">
    <property type="entry name" value="HATPase_C_sf"/>
</dbReference>
<reference evidence="14" key="1">
    <citation type="submission" date="2015-03" db="EMBL/GenBank/DDBJ databases">
        <authorList>
            <consortium name="Pathogen Informatics"/>
        </authorList>
    </citation>
    <scope>NUCLEOTIDE SEQUENCE [LARGE SCALE GENOMIC DNA]</scope>
    <source>
        <strain evidence="14">NCTC11134</strain>
        <plasmid evidence="14">2</plasmid>
    </source>
</reference>
<keyword evidence="8" id="KW-0902">Two-component regulatory system</keyword>
<sequence>MSTAAITRIGRDWGLALVVAVAQVGLSRPANLNQTGVRALDLLGYLLLVAGPIALVFRRRAPLPVLAVTLAACAGYLLGGYGYGPVFLALVVAFLTAATRGSRWWTYPLLPIGYLAFVWPLPVLLGETVNGWQLVGIGAWLAVLGSIAEGVRQRRAAVEARAQRAEAARRDAEAQRGRRASEERLSIARELHDVLAHSLSLINVQSSVALALFDAEPEQARSALAAIKTASKDSLAEVHTLLETIRAGAPLGPPEPAPGIGDPDALVRPARDAGLAVRVTVRGEPRPLPSVIDVAAARIVREALTNVVRHAPGAAAQVCVRYGPASVEITVDNTRPLRTAARSGGGSGIAGMRERAHALGGTVTAGPRPDGGFRVAALLPVAPRETAAATGESAHPEREGR</sequence>
<dbReference type="Gene3D" id="1.20.5.1930">
    <property type="match status" value="1"/>
</dbReference>
<keyword evidence="10" id="KW-0472">Membrane</keyword>
<feature type="transmembrane region" description="Helical" evidence="10">
    <location>
        <begin position="39"/>
        <end position="57"/>
    </location>
</feature>